<reference evidence="2 3" key="1">
    <citation type="journal article" date="2012" name="Genome Biol.">
        <title>Genome and low-iron response of an oceanic diatom adapted to chronic iron limitation.</title>
        <authorList>
            <person name="Lommer M."/>
            <person name="Specht M."/>
            <person name="Roy A.S."/>
            <person name="Kraemer L."/>
            <person name="Andreson R."/>
            <person name="Gutowska M.A."/>
            <person name="Wolf J."/>
            <person name="Bergner S.V."/>
            <person name="Schilhabel M.B."/>
            <person name="Klostermeier U.C."/>
            <person name="Beiko R.G."/>
            <person name="Rosenstiel P."/>
            <person name="Hippler M."/>
            <person name="Laroche J."/>
        </authorList>
    </citation>
    <scope>NUCLEOTIDE SEQUENCE [LARGE SCALE GENOMIC DNA]</scope>
    <source>
        <strain evidence="2 3">CCMP1005</strain>
    </source>
</reference>
<dbReference type="Proteomes" id="UP000266841">
    <property type="component" value="Unassembled WGS sequence"/>
</dbReference>
<dbReference type="CDD" id="cd10527">
    <property type="entry name" value="SET_LSMT"/>
    <property type="match status" value="1"/>
</dbReference>
<dbReference type="InterPro" id="IPR050600">
    <property type="entry name" value="SETD3_SETD6_MTase"/>
</dbReference>
<name>K0SRS7_THAOC</name>
<keyword evidence="1" id="KW-0732">Signal</keyword>
<gene>
    <name evidence="2" type="ORF">THAOC_15634</name>
</gene>
<sequence length="685" mass="76249">MSLQHLLLLVAVVVLQIQQSDGDETTAAVPLVVGAANHYFVPTKTNQTARFLSGFVCDYKSTQRGGEHGYCNPGLEAAPEYRTHVVGASSSIGKEEVIMRLPRDLQIWDLDALRDKFIQQEFFVIGSDSDGKSSVRHEDTENLLDSGAFLAVHLVRLLQASRRKEKSTLSKGQQCTESGECISTLSWGNVDQHEGRLQHLKDYLFLLPTFGSRMVTKEAAINPQAHPLFWPSSVVKQLFAPHTYTSDLIYHFQRMIESEFEAFRDASADFKANVKYQDYLAARVNVITRAFSSQPTVEGMLWGRSDDMKDLDVSEELAMYETSNPLDHLDSGDTRSTFQLRAMCPLLDMYNSHPNPNARWKFDSETSSYIVTASETIPSKHSIVVSYGKYSEGHLFAKYGYINGDGSSVMEASVAVFHRLLGDVGLGRQFSPLPFDLWDGDSAVVAVDSRAKDSMEIQAKELLRYLTFDDGYEECIVMSAKAASRADEELKLLKFRHLIRLANNRQSWIVQIPAADPNALPNQPAEPSTEKAARKKGKLGIAATGIISMCRLLSLTVEDFEGNAIHHLRNELREPPAPLSIGKQGNALEYRAMSCVVRLGNAALGRYGGYENDESQFEVGTREWAATVIRKGEVRALGMLLQTAARESKRLKKAAKPGTPGMFVREEGSCPIEYSMPLLELIKRD</sequence>
<dbReference type="SUPFAM" id="SSF82199">
    <property type="entry name" value="SET domain"/>
    <property type="match status" value="1"/>
</dbReference>
<evidence type="ECO:0000313" key="3">
    <source>
        <dbReference type="Proteomes" id="UP000266841"/>
    </source>
</evidence>
<dbReference type="PANTHER" id="PTHR13271:SF155">
    <property type="entry name" value="SET DOMAIN-CONTAINING PROTEIN"/>
    <property type="match status" value="1"/>
</dbReference>
<dbReference type="GO" id="GO:0016279">
    <property type="term" value="F:protein-lysine N-methyltransferase activity"/>
    <property type="evidence" value="ECO:0007669"/>
    <property type="project" value="TreeGrafter"/>
</dbReference>
<feature type="chain" id="PRO_5030173089" description="SET domain-containing protein" evidence="1">
    <location>
        <begin position="23"/>
        <end position="685"/>
    </location>
</feature>
<evidence type="ECO:0000256" key="1">
    <source>
        <dbReference type="SAM" id="SignalP"/>
    </source>
</evidence>
<dbReference type="EMBL" id="AGNL01018061">
    <property type="protein sequence ID" value="EJK63696.1"/>
    <property type="molecule type" value="Genomic_DNA"/>
</dbReference>
<organism evidence="2 3">
    <name type="scientific">Thalassiosira oceanica</name>
    <name type="common">Marine diatom</name>
    <dbReference type="NCBI Taxonomy" id="159749"/>
    <lineage>
        <taxon>Eukaryota</taxon>
        <taxon>Sar</taxon>
        <taxon>Stramenopiles</taxon>
        <taxon>Ochrophyta</taxon>
        <taxon>Bacillariophyta</taxon>
        <taxon>Coscinodiscophyceae</taxon>
        <taxon>Thalassiosirophycidae</taxon>
        <taxon>Thalassiosirales</taxon>
        <taxon>Thalassiosiraceae</taxon>
        <taxon>Thalassiosira</taxon>
    </lineage>
</organism>
<proteinExistence type="predicted"/>
<dbReference type="AlphaFoldDB" id="K0SRS7"/>
<dbReference type="eggNOG" id="ENOG502T6BZ">
    <property type="taxonomic scope" value="Eukaryota"/>
</dbReference>
<dbReference type="OMA" id="GHLFAKY"/>
<comment type="caution">
    <text evidence="2">The sequence shown here is derived from an EMBL/GenBank/DDBJ whole genome shotgun (WGS) entry which is preliminary data.</text>
</comment>
<feature type="signal peptide" evidence="1">
    <location>
        <begin position="1"/>
        <end position="22"/>
    </location>
</feature>
<dbReference type="OrthoDB" id="44826at2759"/>
<dbReference type="PANTHER" id="PTHR13271">
    <property type="entry name" value="UNCHARACTERIZED PUTATIVE METHYLTRANSFERASE"/>
    <property type="match status" value="1"/>
</dbReference>
<evidence type="ECO:0008006" key="4">
    <source>
        <dbReference type="Google" id="ProtNLM"/>
    </source>
</evidence>
<accession>K0SRS7</accession>
<dbReference type="InterPro" id="IPR046341">
    <property type="entry name" value="SET_dom_sf"/>
</dbReference>
<protein>
    <recommendedName>
        <fullName evidence="4">SET domain-containing protein</fullName>
    </recommendedName>
</protein>
<dbReference type="Gene3D" id="3.90.1410.10">
    <property type="entry name" value="set domain protein methyltransferase, domain 1"/>
    <property type="match status" value="1"/>
</dbReference>
<keyword evidence="3" id="KW-1185">Reference proteome</keyword>
<evidence type="ECO:0000313" key="2">
    <source>
        <dbReference type="EMBL" id="EJK63696.1"/>
    </source>
</evidence>